<organism evidence="4">
    <name type="scientific">Roseihalotalea indica</name>
    <dbReference type="NCBI Taxonomy" id="2867963"/>
    <lineage>
        <taxon>Bacteria</taxon>
        <taxon>Pseudomonadati</taxon>
        <taxon>Bacteroidota</taxon>
        <taxon>Cytophagia</taxon>
        <taxon>Cytophagales</taxon>
        <taxon>Catalimonadaceae</taxon>
        <taxon>Roseihalotalea</taxon>
    </lineage>
</organism>
<evidence type="ECO:0000313" key="4">
    <source>
        <dbReference type="EMBL" id="WKN37454.1"/>
    </source>
</evidence>
<dbReference type="SUPFAM" id="SSF55729">
    <property type="entry name" value="Acyl-CoA N-acyltransferases (Nat)"/>
    <property type="match status" value="1"/>
</dbReference>
<dbReference type="InterPro" id="IPR016181">
    <property type="entry name" value="Acyl_CoA_acyltransferase"/>
</dbReference>
<proteinExistence type="predicted"/>
<dbReference type="CDD" id="cd04301">
    <property type="entry name" value="NAT_SF"/>
    <property type="match status" value="1"/>
</dbReference>
<accession>A0AA49GTM6</accession>
<protein>
    <submittedName>
        <fullName evidence="4">GNAT family N-acetyltransferase</fullName>
    </submittedName>
</protein>
<keyword evidence="1" id="KW-0808">Transferase</keyword>
<sequence length="148" mass="17032">MNAQFLLAQPSDQEIVLNLMSDFYAIDGYPFDRNKSQKNYQALLANESLGRLWLIKNDNNVIGYLVLAFGFSFEYGGRDAFIDELYLKEEYRGKGLGEQTIDFVNQEAKSLGIKALHLEVERHNERGNQLYRKKGFGGAERTLLTKWL</sequence>
<keyword evidence="2" id="KW-0012">Acyltransferase</keyword>
<name>A0AA49GTM6_9BACT</name>
<gene>
    <name evidence="4" type="ORF">K4G66_01860</name>
</gene>
<evidence type="ECO:0000259" key="3">
    <source>
        <dbReference type="PROSITE" id="PS51186"/>
    </source>
</evidence>
<reference evidence="4" key="1">
    <citation type="journal article" date="2023" name="Comput. Struct. Biotechnol. J.">
        <title>Discovery of a novel marine Bacteroidetes with a rich repertoire of carbohydrate-active enzymes.</title>
        <authorList>
            <person name="Chen B."/>
            <person name="Liu G."/>
            <person name="Chen Q."/>
            <person name="Wang H."/>
            <person name="Liu L."/>
            <person name="Tang K."/>
        </authorList>
    </citation>
    <scope>NUCLEOTIDE SEQUENCE</scope>
    <source>
        <strain evidence="4">TK19036</strain>
    </source>
</reference>
<dbReference type="Gene3D" id="3.40.630.30">
    <property type="match status" value="1"/>
</dbReference>
<dbReference type="Pfam" id="PF00583">
    <property type="entry name" value="Acetyltransf_1"/>
    <property type="match status" value="1"/>
</dbReference>
<dbReference type="InterPro" id="IPR000182">
    <property type="entry name" value="GNAT_dom"/>
</dbReference>
<dbReference type="InterPro" id="IPR050832">
    <property type="entry name" value="Bact_Acetyltransf"/>
</dbReference>
<dbReference type="GO" id="GO:0016747">
    <property type="term" value="F:acyltransferase activity, transferring groups other than amino-acyl groups"/>
    <property type="evidence" value="ECO:0007669"/>
    <property type="project" value="InterPro"/>
</dbReference>
<dbReference type="PANTHER" id="PTHR43877">
    <property type="entry name" value="AMINOALKYLPHOSPHONATE N-ACETYLTRANSFERASE-RELATED-RELATED"/>
    <property type="match status" value="1"/>
</dbReference>
<dbReference type="PROSITE" id="PS51186">
    <property type="entry name" value="GNAT"/>
    <property type="match status" value="1"/>
</dbReference>
<dbReference type="AlphaFoldDB" id="A0AA49GTM6"/>
<evidence type="ECO:0000256" key="1">
    <source>
        <dbReference type="ARBA" id="ARBA00022679"/>
    </source>
</evidence>
<feature type="domain" description="N-acetyltransferase" evidence="3">
    <location>
        <begin position="3"/>
        <end position="148"/>
    </location>
</feature>
<dbReference type="EMBL" id="CP120682">
    <property type="protein sequence ID" value="WKN37454.1"/>
    <property type="molecule type" value="Genomic_DNA"/>
</dbReference>
<evidence type="ECO:0000256" key="2">
    <source>
        <dbReference type="ARBA" id="ARBA00023315"/>
    </source>
</evidence>
<reference evidence="4" key="2">
    <citation type="journal article" date="2024" name="Antonie Van Leeuwenhoek">
        <title>Roseihalotalea indica gen. nov., sp. nov., a halophilic Bacteroidetes from mesopelagic Southwest Indian Ocean with higher carbohydrate metabolic potential.</title>
        <authorList>
            <person name="Chen B."/>
            <person name="Zhang M."/>
            <person name="Lin D."/>
            <person name="Ye J."/>
            <person name="Tang K."/>
        </authorList>
    </citation>
    <scope>NUCLEOTIDE SEQUENCE</scope>
    <source>
        <strain evidence="4">TK19036</strain>
    </source>
</reference>